<dbReference type="GO" id="GO:0008831">
    <property type="term" value="F:dTDP-4-dehydrorhamnose reductase activity"/>
    <property type="evidence" value="ECO:0007669"/>
    <property type="project" value="UniProtKB-EC"/>
</dbReference>
<dbReference type="InterPro" id="IPR029903">
    <property type="entry name" value="RmlD-like-bd"/>
</dbReference>
<proteinExistence type="inferred from homology"/>
<dbReference type="GO" id="GO:0019305">
    <property type="term" value="P:dTDP-rhamnose biosynthetic process"/>
    <property type="evidence" value="ECO:0007669"/>
    <property type="project" value="UniProtKB-UniPathway"/>
</dbReference>
<dbReference type="PANTHER" id="PTHR10491">
    <property type="entry name" value="DTDP-4-DEHYDRORHAMNOSE REDUCTASE"/>
    <property type="match status" value="1"/>
</dbReference>
<evidence type="ECO:0000256" key="3">
    <source>
        <dbReference type="ARBA" id="ARBA00012929"/>
    </source>
</evidence>
<dbReference type="EC" id="1.1.1.133" evidence="3 6"/>
<comment type="similarity">
    <text evidence="2 6">Belongs to the dTDP-4-dehydrorhamnose reductase family.</text>
</comment>
<organism evidence="8 9">
    <name type="scientific">Aquicella siphonis</name>
    <dbReference type="NCBI Taxonomy" id="254247"/>
    <lineage>
        <taxon>Bacteria</taxon>
        <taxon>Pseudomonadati</taxon>
        <taxon>Pseudomonadota</taxon>
        <taxon>Gammaproteobacteria</taxon>
        <taxon>Legionellales</taxon>
        <taxon>Coxiellaceae</taxon>
        <taxon>Aquicella</taxon>
    </lineage>
</organism>
<evidence type="ECO:0000313" key="8">
    <source>
        <dbReference type="EMBL" id="VVC76329.1"/>
    </source>
</evidence>
<evidence type="ECO:0000313" key="9">
    <source>
        <dbReference type="Proteomes" id="UP000324194"/>
    </source>
</evidence>
<comment type="cofactor">
    <cofactor evidence="6">
        <name>Mg(2+)</name>
        <dbReference type="ChEBI" id="CHEBI:18420"/>
    </cofactor>
    <text evidence="6">Binds 1 Mg(2+) ion per monomer.</text>
</comment>
<dbReference type="InterPro" id="IPR036291">
    <property type="entry name" value="NAD(P)-bd_dom_sf"/>
</dbReference>
<dbReference type="PANTHER" id="PTHR10491:SF4">
    <property type="entry name" value="METHIONINE ADENOSYLTRANSFERASE 2 SUBUNIT BETA"/>
    <property type="match status" value="1"/>
</dbReference>
<dbReference type="GO" id="GO:0005829">
    <property type="term" value="C:cytosol"/>
    <property type="evidence" value="ECO:0007669"/>
    <property type="project" value="TreeGrafter"/>
</dbReference>
<sequence>MILRMQNYSLKILVTGGAGQLANALRAYQHTRFHLVAATRSDLDITQEASIQKAISRHKPDLIVNAAAYTAVDKAEQEQDAAMRVNHLGAQNIAAACRKNRIPLIHLSTDYLFDGHSKTPYREEDTCHPLNIYGKSKWLGEQAVREQCEEHVILRVSAVFSEFGHNFLKTMLRLAAERDELRVIADQVTCPTYAGHIAKVIYDLADKSSPWGTYHYCDTAPVSWHQFASVIIQEANRHKKLRVTKIHPVPAAEYHTPAMRPAFSVLDCHKIASDYQITQAAWMDAVKKIVPSLLSGQDKTNT</sequence>
<evidence type="ECO:0000256" key="1">
    <source>
        <dbReference type="ARBA" id="ARBA00004781"/>
    </source>
</evidence>
<name>A0A5E4PH55_9COXI</name>
<dbReference type="CDD" id="cd05254">
    <property type="entry name" value="dTDP_HR_like_SDR_e"/>
    <property type="match status" value="1"/>
</dbReference>
<dbReference type="SUPFAM" id="SSF51735">
    <property type="entry name" value="NAD(P)-binding Rossmann-fold domains"/>
    <property type="match status" value="1"/>
</dbReference>
<dbReference type="Proteomes" id="UP000324194">
    <property type="component" value="Chromosome 1"/>
</dbReference>
<reference evidence="8 9" key="1">
    <citation type="submission" date="2019-08" db="EMBL/GenBank/DDBJ databases">
        <authorList>
            <person name="Guy L."/>
        </authorList>
    </citation>
    <scope>NUCLEOTIDE SEQUENCE [LARGE SCALE GENOMIC DNA]</scope>
    <source>
        <strain evidence="8 9">SGT-108</strain>
    </source>
</reference>
<evidence type="ECO:0000259" key="7">
    <source>
        <dbReference type="Pfam" id="PF04321"/>
    </source>
</evidence>
<keyword evidence="9" id="KW-1185">Reference proteome</keyword>
<dbReference type="NCBIfam" id="TIGR01214">
    <property type="entry name" value="rmlD"/>
    <property type="match status" value="1"/>
</dbReference>
<evidence type="ECO:0000256" key="4">
    <source>
        <dbReference type="ARBA" id="ARBA00017099"/>
    </source>
</evidence>
<evidence type="ECO:0000256" key="2">
    <source>
        <dbReference type="ARBA" id="ARBA00010944"/>
    </source>
</evidence>
<dbReference type="UniPathway" id="UPA00281"/>
<dbReference type="EMBL" id="LR699119">
    <property type="protein sequence ID" value="VVC76329.1"/>
    <property type="molecule type" value="Genomic_DNA"/>
</dbReference>
<gene>
    <name evidence="8" type="primary">rmlD</name>
    <name evidence="8" type="ORF">AQUSIP_16400</name>
</gene>
<dbReference type="KEGG" id="asip:AQUSIP_16400"/>
<dbReference type="OrthoDB" id="9803892at2"/>
<comment type="catalytic activity">
    <reaction evidence="5 6">
        <text>dTDP-beta-L-rhamnose + NADP(+) = dTDP-4-dehydro-beta-L-rhamnose + NADPH + H(+)</text>
        <dbReference type="Rhea" id="RHEA:21796"/>
        <dbReference type="ChEBI" id="CHEBI:15378"/>
        <dbReference type="ChEBI" id="CHEBI:57510"/>
        <dbReference type="ChEBI" id="CHEBI:57783"/>
        <dbReference type="ChEBI" id="CHEBI:58349"/>
        <dbReference type="ChEBI" id="CHEBI:62830"/>
        <dbReference type="EC" id="1.1.1.133"/>
    </reaction>
</comment>
<dbReference type="AlphaFoldDB" id="A0A5E4PH55"/>
<dbReference type="Pfam" id="PF04321">
    <property type="entry name" value="RmlD_sub_bind"/>
    <property type="match status" value="1"/>
</dbReference>
<comment type="function">
    <text evidence="6">Catalyzes the reduction of dTDP-6-deoxy-L-lyxo-4-hexulose to yield dTDP-L-rhamnose.</text>
</comment>
<dbReference type="InterPro" id="IPR005913">
    <property type="entry name" value="dTDP_dehydrorham_reduct"/>
</dbReference>
<comment type="pathway">
    <text evidence="1 6">Carbohydrate biosynthesis; dTDP-L-rhamnose biosynthesis.</text>
</comment>
<evidence type="ECO:0000256" key="5">
    <source>
        <dbReference type="ARBA" id="ARBA00048200"/>
    </source>
</evidence>
<dbReference type="UniPathway" id="UPA00124"/>
<keyword evidence="6" id="KW-0560">Oxidoreductase</keyword>
<feature type="domain" description="RmlD-like substrate binding" evidence="7">
    <location>
        <begin position="11"/>
        <end position="291"/>
    </location>
</feature>
<dbReference type="Gene3D" id="3.40.50.720">
    <property type="entry name" value="NAD(P)-binding Rossmann-like Domain"/>
    <property type="match status" value="1"/>
</dbReference>
<dbReference type="GO" id="GO:0009243">
    <property type="term" value="P:O antigen biosynthetic process"/>
    <property type="evidence" value="ECO:0007669"/>
    <property type="project" value="UniProtKB-UniPathway"/>
</dbReference>
<keyword evidence="6" id="KW-0521">NADP</keyword>
<evidence type="ECO:0000256" key="6">
    <source>
        <dbReference type="RuleBase" id="RU364082"/>
    </source>
</evidence>
<accession>A0A5E4PH55</accession>
<protein>
    <recommendedName>
        <fullName evidence="4 6">dTDP-4-dehydrorhamnose reductase</fullName>
        <ecNumber evidence="3 6">1.1.1.133</ecNumber>
    </recommendedName>
</protein>
<dbReference type="Gene3D" id="3.90.25.10">
    <property type="entry name" value="UDP-galactose 4-epimerase, domain 1"/>
    <property type="match status" value="1"/>
</dbReference>